<proteinExistence type="predicted"/>
<protein>
    <submittedName>
        <fullName evidence="1">Uncharacterized protein</fullName>
    </submittedName>
</protein>
<organism evidence="1 2">
    <name type="scientific">Inquilinus limosus MP06</name>
    <dbReference type="NCBI Taxonomy" id="1398085"/>
    <lineage>
        <taxon>Bacteria</taxon>
        <taxon>Pseudomonadati</taxon>
        <taxon>Pseudomonadota</taxon>
        <taxon>Alphaproteobacteria</taxon>
        <taxon>Rhodospirillales</taxon>
        <taxon>Rhodospirillaceae</taxon>
        <taxon>Inquilinus</taxon>
    </lineage>
</organism>
<name>A0A0A0D234_9PROT</name>
<dbReference type="RefSeq" id="WP_034841862.1">
    <property type="nucleotide sequence ID" value="NZ_JANX01000264.1"/>
</dbReference>
<comment type="caution">
    <text evidence="1">The sequence shown here is derived from an EMBL/GenBank/DDBJ whole genome shotgun (WGS) entry which is preliminary data.</text>
</comment>
<dbReference type="EMBL" id="JANX01000264">
    <property type="protein sequence ID" value="KGM32781.1"/>
    <property type="molecule type" value="Genomic_DNA"/>
</dbReference>
<gene>
    <name evidence="1" type="ORF">P409_19450</name>
</gene>
<sequence>MTVEIEDAGGDVALDCQPSREGDELVFAYTLTNTGRGDIYVLDALPEIDPETRQARVNLDSAVITRGEDDFAHILRGIAPLPKDRTVSVRIIPLATRLPPGGMLERRLTVDIPLHETGPYHPDLPIGRYRQRDIRGVILTAQYLAASAEGFGATPVEFAPGLFRVFARNTAGAAESVSCRFSTRGLSILVRTDDFPRP</sequence>
<dbReference type="Proteomes" id="UP000029995">
    <property type="component" value="Unassembled WGS sequence"/>
</dbReference>
<reference evidence="1 2" key="1">
    <citation type="submission" date="2014-01" db="EMBL/GenBank/DDBJ databases">
        <title>Genome sequence determination for a cystic fibrosis isolate, Inquilinus limosus.</title>
        <authorList>
            <person name="Pino M."/>
            <person name="Di Conza J."/>
            <person name="Gutkind G."/>
        </authorList>
    </citation>
    <scope>NUCLEOTIDE SEQUENCE [LARGE SCALE GENOMIC DNA]</scope>
    <source>
        <strain evidence="1 2">MP06</strain>
    </source>
</reference>
<dbReference type="OrthoDB" id="9820754at2"/>
<dbReference type="AlphaFoldDB" id="A0A0A0D234"/>
<evidence type="ECO:0000313" key="2">
    <source>
        <dbReference type="Proteomes" id="UP000029995"/>
    </source>
</evidence>
<evidence type="ECO:0000313" key="1">
    <source>
        <dbReference type="EMBL" id="KGM32781.1"/>
    </source>
</evidence>
<accession>A0A0A0D234</accession>